<evidence type="ECO:0000256" key="4">
    <source>
        <dbReference type="ARBA" id="ARBA00022606"/>
    </source>
</evidence>
<feature type="transmembrane region" description="Helical" evidence="11">
    <location>
        <begin position="228"/>
        <end position="248"/>
    </location>
</feature>
<evidence type="ECO:0000313" key="13">
    <source>
        <dbReference type="Proteomes" id="UP000001072"/>
    </source>
</evidence>
<dbReference type="EMBL" id="GL883144">
    <property type="protein sequence ID" value="EGG00698.1"/>
    <property type="molecule type" value="Genomic_DNA"/>
</dbReference>
<accession>F4S3M3</accession>
<dbReference type="CDD" id="cd15028">
    <property type="entry name" value="7tm_Opsin-1_euk"/>
    <property type="match status" value="1"/>
</dbReference>
<feature type="transmembrane region" description="Helical" evidence="11">
    <location>
        <begin position="132"/>
        <end position="153"/>
    </location>
</feature>
<feature type="transmembrane region" description="Helical" evidence="11">
    <location>
        <begin position="107"/>
        <end position="125"/>
    </location>
</feature>
<proteinExistence type="inferred from homology"/>
<evidence type="ECO:0000256" key="9">
    <source>
        <dbReference type="ARBA" id="ARBA00023136"/>
    </source>
</evidence>
<dbReference type="PRINTS" id="PR00251">
    <property type="entry name" value="BACTRLOPSIN"/>
</dbReference>
<dbReference type="Gene3D" id="1.20.1070.10">
    <property type="entry name" value="Rhodopsin 7-helix transmembrane proteins"/>
    <property type="match status" value="1"/>
</dbReference>
<evidence type="ECO:0000256" key="5">
    <source>
        <dbReference type="ARBA" id="ARBA00022692"/>
    </source>
</evidence>
<comment type="subcellular location">
    <subcellularLocation>
        <location evidence="1">Membrane</location>
        <topology evidence="1">Multi-pass membrane protein</topology>
    </subcellularLocation>
</comment>
<dbReference type="Proteomes" id="UP000001072">
    <property type="component" value="Unassembled WGS sequence"/>
</dbReference>
<evidence type="ECO:0000256" key="7">
    <source>
        <dbReference type="ARBA" id="ARBA00022989"/>
    </source>
</evidence>
<evidence type="ECO:0000256" key="11">
    <source>
        <dbReference type="SAM" id="Phobius"/>
    </source>
</evidence>
<dbReference type="InterPro" id="IPR001425">
    <property type="entry name" value="Arc/bac/fun_rhodopsins"/>
</dbReference>
<keyword evidence="4" id="KW-0716">Sensory transduction</keyword>
<keyword evidence="9 11" id="KW-0472">Membrane</keyword>
<comment type="similarity">
    <text evidence="2">Belongs to the archaeal/bacterial/fungal opsin family.</text>
</comment>
<dbReference type="GO" id="GO:0005886">
    <property type="term" value="C:plasma membrane"/>
    <property type="evidence" value="ECO:0007669"/>
    <property type="project" value="TreeGrafter"/>
</dbReference>
<keyword evidence="5 11" id="KW-0812">Transmembrane</keyword>
<feature type="transmembrane region" description="Helical" evidence="11">
    <location>
        <begin position="191"/>
        <end position="216"/>
    </location>
</feature>
<evidence type="ECO:0000256" key="8">
    <source>
        <dbReference type="ARBA" id="ARBA00022991"/>
    </source>
</evidence>
<dbReference type="PROSITE" id="PS00327">
    <property type="entry name" value="BACTERIAL_OPSIN_RET"/>
    <property type="match status" value="1"/>
</dbReference>
<dbReference type="OrthoDB" id="536545at2759"/>
<keyword evidence="7 11" id="KW-1133">Transmembrane helix</keyword>
<dbReference type="PANTHER" id="PTHR28286:SF2">
    <property type="entry name" value="BACTERIORHODOPSIN _OPSIN, NOPA (EUROFUNG)"/>
    <property type="match status" value="1"/>
</dbReference>
<dbReference type="PANTHER" id="PTHR28286">
    <property type="match status" value="1"/>
</dbReference>
<feature type="transmembrane region" description="Helical" evidence="11">
    <location>
        <begin position="159"/>
        <end position="179"/>
    </location>
</feature>
<dbReference type="GeneID" id="18928693"/>
<dbReference type="RefSeq" id="XP_007415969.1">
    <property type="nucleotide sequence ID" value="XM_007415907.1"/>
</dbReference>
<dbReference type="KEGG" id="mlr:MELLADRAFT_50312"/>
<keyword evidence="6" id="KW-0681">Retinal protein</keyword>
<dbReference type="SUPFAM" id="SSF81321">
    <property type="entry name" value="Family A G protein-coupled receptor-like"/>
    <property type="match status" value="1"/>
</dbReference>
<evidence type="ECO:0000313" key="12">
    <source>
        <dbReference type="EMBL" id="EGG00698.1"/>
    </source>
</evidence>
<dbReference type="FunCoup" id="F4S3M3">
    <property type="interactions" value="84"/>
</dbReference>
<keyword evidence="8" id="KW-0157">Chromophore</keyword>
<name>F4S3M3_MELLP</name>
<dbReference type="InParanoid" id="F4S3M3"/>
<dbReference type="GO" id="GO:0007602">
    <property type="term" value="P:phototransduction"/>
    <property type="evidence" value="ECO:0007669"/>
    <property type="project" value="UniProtKB-KW"/>
</dbReference>
<dbReference type="eggNOG" id="ENOG502RZKV">
    <property type="taxonomic scope" value="Eukaryota"/>
</dbReference>
<evidence type="ECO:0000256" key="6">
    <source>
        <dbReference type="ARBA" id="ARBA00022925"/>
    </source>
</evidence>
<evidence type="ECO:0000256" key="10">
    <source>
        <dbReference type="ARBA" id="ARBA00023170"/>
    </source>
</evidence>
<dbReference type="AlphaFoldDB" id="F4S3M3"/>
<reference evidence="13" key="1">
    <citation type="journal article" date="2011" name="Proc. Natl. Acad. Sci. U.S.A.">
        <title>Obligate biotrophy features unraveled by the genomic analysis of rust fungi.</title>
        <authorList>
            <person name="Duplessis S."/>
            <person name="Cuomo C.A."/>
            <person name="Lin Y.-C."/>
            <person name="Aerts A."/>
            <person name="Tisserant E."/>
            <person name="Veneault-Fourrey C."/>
            <person name="Joly D.L."/>
            <person name="Hacquard S."/>
            <person name="Amselem J."/>
            <person name="Cantarel B.L."/>
            <person name="Chiu R."/>
            <person name="Coutinho P.M."/>
            <person name="Feau N."/>
            <person name="Field M."/>
            <person name="Frey P."/>
            <person name="Gelhaye E."/>
            <person name="Goldberg J."/>
            <person name="Grabherr M.G."/>
            <person name="Kodira C.D."/>
            <person name="Kohler A."/>
            <person name="Kuees U."/>
            <person name="Lindquist E.A."/>
            <person name="Lucas S.M."/>
            <person name="Mago R."/>
            <person name="Mauceli E."/>
            <person name="Morin E."/>
            <person name="Murat C."/>
            <person name="Pangilinan J.L."/>
            <person name="Park R."/>
            <person name="Pearson M."/>
            <person name="Quesneville H."/>
            <person name="Rouhier N."/>
            <person name="Sakthikumar S."/>
            <person name="Salamov A.A."/>
            <person name="Schmutz J."/>
            <person name="Selles B."/>
            <person name="Shapiro H."/>
            <person name="Tanguay P."/>
            <person name="Tuskan G.A."/>
            <person name="Henrissat B."/>
            <person name="Van de Peer Y."/>
            <person name="Rouze P."/>
            <person name="Ellis J.G."/>
            <person name="Dodds P.N."/>
            <person name="Schein J.E."/>
            <person name="Zhong S."/>
            <person name="Hamelin R.C."/>
            <person name="Grigoriev I.V."/>
            <person name="Szabo L.J."/>
            <person name="Martin F."/>
        </authorList>
    </citation>
    <scope>NUCLEOTIDE SEQUENCE [LARGE SCALE GENOMIC DNA]</scope>
    <source>
        <strain evidence="13">98AG31 / pathotype 3-4-7</strain>
    </source>
</reference>
<protein>
    <recommendedName>
        <fullName evidence="14">Family A G protein-coupled receptor-like protein</fullName>
    </recommendedName>
</protein>
<dbReference type="HOGENOM" id="CLU_054785_0_0_1"/>
<dbReference type="GO" id="GO:0005783">
    <property type="term" value="C:endoplasmic reticulum"/>
    <property type="evidence" value="ECO:0007669"/>
    <property type="project" value="TreeGrafter"/>
</dbReference>
<dbReference type="SMART" id="SM01021">
    <property type="entry name" value="Bac_rhodopsin"/>
    <property type="match status" value="1"/>
</dbReference>
<dbReference type="GO" id="GO:0009881">
    <property type="term" value="F:photoreceptor activity"/>
    <property type="evidence" value="ECO:0007669"/>
    <property type="project" value="UniProtKB-KW"/>
</dbReference>
<gene>
    <name evidence="12" type="ORF">MELLADRAFT_50312</name>
</gene>
<keyword evidence="10" id="KW-0675">Receptor</keyword>
<dbReference type="PROSITE" id="PS00950">
    <property type="entry name" value="BACTERIAL_OPSIN_1"/>
    <property type="match status" value="1"/>
</dbReference>
<dbReference type="VEuPathDB" id="FungiDB:MELLADRAFT_50312"/>
<evidence type="ECO:0000256" key="3">
    <source>
        <dbReference type="ARBA" id="ARBA00022543"/>
    </source>
</evidence>
<feature type="transmembrane region" description="Helical" evidence="11">
    <location>
        <begin position="39"/>
        <end position="59"/>
    </location>
</feature>
<dbReference type="GO" id="GO:0005216">
    <property type="term" value="F:monoatomic ion channel activity"/>
    <property type="evidence" value="ECO:0007669"/>
    <property type="project" value="InterPro"/>
</dbReference>
<evidence type="ECO:0008006" key="14">
    <source>
        <dbReference type="Google" id="ProtNLM"/>
    </source>
</evidence>
<organism evidence="13">
    <name type="scientific">Melampsora larici-populina (strain 98AG31 / pathotype 3-4-7)</name>
    <name type="common">Poplar leaf rust fungus</name>
    <dbReference type="NCBI Taxonomy" id="747676"/>
    <lineage>
        <taxon>Eukaryota</taxon>
        <taxon>Fungi</taxon>
        <taxon>Dikarya</taxon>
        <taxon>Basidiomycota</taxon>
        <taxon>Pucciniomycotina</taxon>
        <taxon>Pucciniomycetes</taxon>
        <taxon>Pucciniales</taxon>
        <taxon>Melampsoraceae</taxon>
        <taxon>Melampsora</taxon>
    </lineage>
</organism>
<evidence type="ECO:0000256" key="1">
    <source>
        <dbReference type="ARBA" id="ARBA00004141"/>
    </source>
</evidence>
<sequence>MLNTQLQNLLNNPLTPIQAYADSDLFSTQNVLSRLSHSVLWVVFAIMILSTVVIGILTTQQQKNNKLFHHITLTINFIAAISYYSMASGIGISLSHHGARPLFWARYLDWLLTTPLLLTDLGLLAGIPIQDIVLLVLSDVVMVVTGLLGAINQSESTKWGYFVMSCIFFVYVVYELATTARRTSYLKSSRVGFLFTAIAVYSMLLWTVYPVVWALSEGSSIISPDLEILFYAVLDVMAKAVFGFWLLIAHSIIPESNVIVSNSFTDPRIQNGVGYSAIAENEEAVRD</sequence>
<keyword evidence="13" id="KW-1185">Reference proteome</keyword>
<keyword evidence="3" id="KW-0600">Photoreceptor protein</keyword>
<evidence type="ECO:0000256" key="2">
    <source>
        <dbReference type="ARBA" id="ARBA00008130"/>
    </source>
</evidence>
<feature type="transmembrane region" description="Helical" evidence="11">
    <location>
        <begin position="71"/>
        <end position="95"/>
    </location>
</feature>
<dbReference type="InterPro" id="IPR018229">
    <property type="entry name" value="Rhodopsin_retinal_BS"/>
</dbReference>
<dbReference type="Pfam" id="PF01036">
    <property type="entry name" value="Bac_rhodopsin"/>
    <property type="match status" value="1"/>
</dbReference>